<name>A0A2Z5QX78_9MICC</name>
<dbReference type="PIRSF" id="PIRSF001220">
    <property type="entry name" value="L-ASNase_gatD"/>
    <property type="match status" value="1"/>
</dbReference>
<dbReference type="PIRSF" id="PIRSF500176">
    <property type="entry name" value="L_ASNase"/>
    <property type="match status" value="1"/>
</dbReference>
<accession>A0A2Z5QX78</accession>
<reference evidence="1 2" key="1">
    <citation type="submission" date="2016-10" db="EMBL/GenBank/DDBJ databases">
        <title>Genome sequence of Rothia aeria strain JCM11412.</title>
        <authorList>
            <person name="Nambu T."/>
        </authorList>
    </citation>
    <scope>NUCLEOTIDE SEQUENCE [LARGE SCALE GENOMIC DNA]</scope>
    <source>
        <strain evidence="1 2">JCM 11412</strain>
    </source>
</reference>
<dbReference type="Gene3D" id="3.40.50.1170">
    <property type="entry name" value="L-asparaginase, N-terminal domain"/>
    <property type="match status" value="1"/>
</dbReference>
<dbReference type="GeneID" id="93861631"/>
<dbReference type="RefSeq" id="WP_126926736.1">
    <property type="nucleotide sequence ID" value="NZ_CAUPAD010000001.1"/>
</dbReference>
<dbReference type="PANTHER" id="PTHR11707:SF28">
    <property type="entry name" value="60 KDA LYSOPHOSPHOLIPASE"/>
    <property type="match status" value="1"/>
</dbReference>
<dbReference type="PRINTS" id="PR00139">
    <property type="entry name" value="ASNGLNASE"/>
</dbReference>
<proteinExistence type="predicted"/>
<dbReference type="KEGG" id="raj:RA11412_0739"/>
<dbReference type="PROSITE" id="PS51732">
    <property type="entry name" value="ASN_GLN_ASE_3"/>
    <property type="match status" value="1"/>
</dbReference>
<evidence type="ECO:0000313" key="1">
    <source>
        <dbReference type="EMBL" id="BAV87038.1"/>
    </source>
</evidence>
<dbReference type="EMBL" id="AP017895">
    <property type="protein sequence ID" value="BAV87038.1"/>
    <property type="molecule type" value="Genomic_DNA"/>
</dbReference>
<sequence>MSSIRNPEKVTILATGGTIDKFYSVAGTLDIGAPAAQDLLDRVITDIKFEIRPLIGKDSLDMTDADRAELAAALNAVRGEQVIITHGTDTMSETARYLAEHADVGQKTVVLTGAMQPAVMARSDAGFNLGAALSAVNLLPPGVYISMSGRIFPAASVRKDRARGIFEG</sequence>
<protein>
    <submittedName>
        <fullName evidence="1">L-asparaginase</fullName>
    </submittedName>
</protein>
<evidence type="ECO:0000313" key="2">
    <source>
        <dbReference type="Proteomes" id="UP000250241"/>
    </source>
</evidence>
<dbReference type="Pfam" id="PF00710">
    <property type="entry name" value="Asparaginase"/>
    <property type="match status" value="1"/>
</dbReference>
<dbReference type="InterPro" id="IPR006034">
    <property type="entry name" value="Asparaginase/glutaminase-like"/>
</dbReference>
<organism evidence="1 2">
    <name type="scientific">Rothia aeria</name>
    <dbReference type="NCBI Taxonomy" id="172042"/>
    <lineage>
        <taxon>Bacteria</taxon>
        <taxon>Bacillati</taxon>
        <taxon>Actinomycetota</taxon>
        <taxon>Actinomycetes</taxon>
        <taxon>Micrococcales</taxon>
        <taxon>Micrococcaceae</taxon>
        <taxon>Rothia</taxon>
    </lineage>
</organism>
<dbReference type="AlphaFoldDB" id="A0A2Z5QX78"/>
<dbReference type="InterPro" id="IPR036152">
    <property type="entry name" value="Asp/glu_Ase-like_sf"/>
</dbReference>
<dbReference type="SUPFAM" id="SSF53774">
    <property type="entry name" value="Glutaminase/Asparaginase"/>
    <property type="match status" value="1"/>
</dbReference>
<dbReference type="Proteomes" id="UP000250241">
    <property type="component" value="Chromosome"/>
</dbReference>
<dbReference type="InterPro" id="IPR037152">
    <property type="entry name" value="L-asparaginase_N_sf"/>
</dbReference>
<dbReference type="InterPro" id="IPR027474">
    <property type="entry name" value="L-asparaginase_N"/>
</dbReference>
<dbReference type="PANTHER" id="PTHR11707">
    <property type="entry name" value="L-ASPARAGINASE"/>
    <property type="match status" value="1"/>
</dbReference>
<keyword evidence="2" id="KW-1185">Reference proteome</keyword>
<dbReference type="GO" id="GO:0004067">
    <property type="term" value="F:asparaginase activity"/>
    <property type="evidence" value="ECO:0007669"/>
    <property type="project" value="UniProtKB-UniRule"/>
</dbReference>
<gene>
    <name evidence="1" type="ORF">RA11412_0739</name>
</gene>